<name>A0A9P9DKZ8_9PLEO</name>
<dbReference type="InterPro" id="IPR027417">
    <property type="entry name" value="P-loop_NTPase"/>
</dbReference>
<feature type="repeat" description="ANK" evidence="2">
    <location>
        <begin position="916"/>
        <end position="948"/>
    </location>
</feature>
<keyword evidence="1" id="KW-0677">Repeat</keyword>
<dbReference type="Gene3D" id="3.40.50.1580">
    <property type="entry name" value="Nucleoside phosphorylase domain"/>
    <property type="match status" value="1"/>
</dbReference>
<dbReference type="PROSITE" id="PS50297">
    <property type="entry name" value="ANK_REP_REGION"/>
    <property type="match status" value="7"/>
</dbReference>
<dbReference type="PROSITE" id="PS50088">
    <property type="entry name" value="ANK_REPEAT"/>
    <property type="match status" value="8"/>
</dbReference>
<dbReference type="InterPro" id="IPR000845">
    <property type="entry name" value="Nucleoside_phosphorylase_d"/>
</dbReference>
<dbReference type="GO" id="GO:0003824">
    <property type="term" value="F:catalytic activity"/>
    <property type="evidence" value="ECO:0007669"/>
    <property type="project" value="InterPro"/>
</dbReference>
<dbReference type="InterPro" id="IPR056884">
    <property type="entry name" value="NPHP3-like_N"/>
</dbReference>
<dbReference type="InterPro" id="IPR002110">
    <property type="entry name" value="Ankyrin_rpt"/>
</dbReference>
<dbReference type="Proteomes" id="UP000700596">
    <property type="component" value="Unassembled WGS sequence"/>
</dbReference>
<dbReference type="InterPro" id="IPR055530">
    <property type="entry name" value="DUF7104"/>
</dbReference>
<feature type="repeat" description="ANK" evidence="2">
    <location>
        <begin position="1085"/>
        <end position="1117"/>
    </location>
</feature>
<keyword evidence="8" id="KW-1185">Reference proteome</keyword>
<dbReference type="SUPFAM" id="SSF48403">
    <property type="entry name" value="Ankyrin repeat"/>
    <property type="match status" value="1"/>
</dbReference>
<feature type="repeat" description="ANK" evidence="2">
    <location>
        <begin position="986"/>
        <end position="1018"/>
    </location>
</feature>
<gene>
    <name evidence="7" type="ORF">B0J11DRAFT_59184</name>
</gene>
<evidence type="ECO:0000259" key="5">
    <source>
        <dbReference type="Pfam" id="PF22939"/>
    </source>
</evidence>
<dbReference type="PANTHER" id="PTHR10039:SF15">
    <property type="entry name" value="NACHT DOMAIN-CONTAINING PROTEIN"/>
    <property type="match status" value="1"/>
</dbReference>
<dbReference type="PANTHER" id="PTHR10039">
    <property type="entry name" value="AMELOGENIN"/>
    <property type="match status" value="1"/>
</dbReference>
<dbReference type="Pfam" id="PF01048">
    <property type="entry name" value="PNP_UDP_1"/>
    <property type="match status" value="1"/>
</dbReference>
<feature type="repeat" description="ANK" evidence="2">
    <location>
        <begin position="949"/>
        <end position="981"/>
    </location>
</feature>
<feature type="region of interest" description="Disordered" evidence="3">
    <location>
        <begin position="1"/>
        <end position="25"/>
    </location>
</feature>
<dbReference type="Pfam" id="PF12796">
    <property type="entry name" value="Ank_2"/>
    <property type="match status" value="3"/>
</dbReference>
<dbReference type="Gene3D" id="1.25.40.20">
    <property type="entry name" value="Ankyrin repeat-containing domain"/>
    <property type="match status" value="3"/>
</dbReference>
<dbReference type="GO" id="GO:0009116">
    <property type="term" value="P:nucleoside metabolic process"/>
    <property type="evidence" value="ECO:0007669"/>
    <property type="project" value="InterPro"/>
</dbReference>
<dbReference type="EMBL" id="JAGMWT010000010">
    <property type="protein sequence ID" value="KAH7121183.1"/>
    <property type="molecule type" value="Genomic_DNA"/>
</dbReference>
<evidence type="ECO:0000259" key="6">
    <source>
        <dbReference type="Pfam" id="PF24883"/>
    </source>
</evidence>
<dbReference type="Gene3D" id="3.40.50.300">
    <property type="entry name" value="P-loop containing nucleotide triphosphate hydrolases"/>
    <property type="match status" value="1"/>
</dbReference>
<accession>A0A9P9DKZ8</accession>
<dbReference type="OrthoDB" id="195446at2759"/>
<sequence length="1597" mass="180342">MAKRKTRDDDDLPSRTVEWNEVNKTPPQNVEIAMQSMRSCSAVERQHRNGRNGPKRLAKVRPETITVAIFCALPEESVAIKYSLDERYECDFISLGPKQYIYSFGRIGAHNIIIARPTQVGLVSAALCAATVNQQFSNVRFALMVGIGAGIPCFPRRDIRLGDVAVSVPQNDHPGVLQYDFGKFEQDDKFVPKGVLNKPPIVLINADSSLLEDEMMDESPLQDILGDITTQRGYARPKSGDILFDFTFRHMNKGEDCSTCETSSSMFVSRPDREKNCGPVVHRGLILSGNGVVKNPEDRDRLQRGRKEAICFEMEAAGIMDEIPCLVIRGICDYADTHKQDGWHNYAAAVAAAYCKAILLKIDGQDVEETSTMRKTMQKLQKTISQMDSRISYLKNDANEAREATKQRAILNWLTPVDYTLRQNDNIKRREVGTGQWLLDSDEFQDWLEKDNQTLFCPGIPGAGKTILTSTVVNDLTARFQGDSNVCVAYFYYDFRRQEEQTAEDLLASLLRQLCQGKPSLPDSMRALHNQHEEKRTRPRLDEISRVLHTVANTYSRVFIIIDALDECQESNCCLTRIFDLQAKCRLNLFATSRDVPNITKYFVGHISLKISARNEDVKKYITSCMSRLPSFVIDHLELQTKIKTSISKSVRGMFLLAKLHMDSLINQPTPGDIKQALQNLPQGYNETYQEAMKRIEAQGGRCAELAKGILCWVSHAKRELLIGELQHALAVMPTHRSLNKDFIPTTETIGSICAGLVTIDVQSDLVRLVHHTAQEYFEETRFIWFSNPQDKIARTCVTYLSFDAFEGGLCHTDEDFKQRLQEYPFYDYAARYWGHHGRGVSENIVESFLTLLDSEGKVSASSQVIMPDGDDYCFLDCRFHTPQMTGVHLAAYFGIETLLLRLIDNGHDLSAKESHGWTPLWLAAKEGYLDITRTLLDKGAEADPQDWEKRTPLWLAAKRNHEEVTRLLLENGANPNARPMGIFDDGQTPIWFAVKNGHTRMVKLLQEYGADINLQDIHGQTPLWLAVETGDLELFKLLSNDGTNLNIKDRHEDTMLLLATKNGDEELVNLLLESGADPNLKNFHACTSLWLATQTGDDRLVRLLLEKGASPHLADSHGRTPLLLAIERRDRKIVTLLLEHRADPTIKDSQGRTPMWSAVDQGDEIIVRLLLEQSPDLVWNLEEAHKKRLLTLAISKKYKEIVRLLLENGANTTIEDLRGPMLLRPWPSDMVTIASDVVFLLEIGISLRLEENDSEKVTKPLDRQRMHVTITKEMVISIVKFCNKGLVFSLFECFQITEKLVILITTHFDDQTITLFLDRLDRRGEHIQITKMVVRAVTKVFFRGNKKMVLLLNRRGEGVKVTEEAAVEIIHACDSQVVTLLLNKQRTEFPITEEIVMAVYQHFGKTMVAQLLDQRRNEVKITEPLLQAAAGSWNAMEIVILFFNQRGDEVKVTEKVLQAAAGNSHIYAEGILGFLLDRKGDEVQITEQVLVAAATNDQFGEELVKLLLERSGDVSIITEQVLVAAATNLCCGKDMIKCFLDRSGKEVVITEQVIEAAAMNFCGGKDIIELLLNHLGDESCITEEWEQLTLLSRQGF</sequence>
<dbReference type="Pfam" id="PF23397">
    <property type="entry name" value="DUF7104"/>
    <property type="match status" value="8"/>
</dbReference>
<evidence type="ECO:0000313" key="8">
    <source>
        <dbReference type="Proteomes" id="UP000700596"/>
    </source>
</evidence>
<dbReference type="InterPro" id="IPR054471">
    <property type="entry name" value="GPIID_WHD"/>
</dbReference>
<evidence type="ECO:0000313" key="7">
    <source>
        <dbReference type="EMBL" id="KAH7121183.1"/>
    </source>
</evidence>
<feature type="domain" description="Nucleoside phosphorylase" evidence="4">
    <location>
        <begin position="66"/>
        <end position="344"/>
    </location>
</feature>
<dbReference type="SMART" id="SM00248">
    <property type="entry name" value="ANK"/>
    <property type="match status" value="11"/>
</dbReference>
<evidence type="ECO:0000256" key="2">
    <source>
        <dbReference type="PROSITE-ProRule" id="PRU00023"/>
    </source>
</evidence>
<dbReference type="Pfam" id="PF22939">
    <property type="entry name" value="WHD_GPIID"/>
    <property type="match status" value="1"/>
</dbReference>
<dbReference type="PRINTS" id="PR01415">
    <property type="entry name" value="ANKYRIN"/>
</dbReference>
<keyword evidence="2" id="KW-0040">ANK repeat</keyword>
<feature type="domain" description="Nephrocystin 3-like N-terminal" evidence="6">
    <location>
        <begin position="433"/>
        <end position="594"/>
    </location>
</feature>
<dbReference type="Pfam" id="PF24883">
    <property type="entry name" value="NPHP3_N"/>
    <property type="match status" value="1"/>
</dbReference>
<dbReference type="InterPro" id="IPR035994">
    <property type="entry name" value="Nucleoside_phosphorylase_sf"/>
</dbReference>
<feature type="repeat" description="ANK" evidence="2">
    <location>
        <begin position="1118"/>
        <end position="1150"/>
    </location>
</feature>
<evidence type="ECO:0008006" key="9">
    <source>
        <dbReference type="Google" id="ProtNLM"/>
    </source>
</evidence>
<dbReference type="Gene3D" id="1.20.5.340">
    <property type="match status" value="1"/>
</dbReference>
<evidence type="ECO:0000256" key="1">
    <source>
        <dbReference type="ARBA" id="ARBA00022737"/>
    </source>
</evidence>
<dbReference type="InterPro" id="IPR036770">
    <property type="entry name" value="Ankyrin_rpt-contain_sf"/>
</dbReference>
<feature type="repeat" description="ANK" evidence="2">
    <location>
        <begin position="1052"/>
        <end position="1084"/>
    </location>
</feature>
<feature type="repeat" description="ANK" evidence="2">
    <location>
        <begin position="1186"/>
        <end position="1218"/>
    </location>
</feature>
<evidence type="ECO:0000256" key="3">
    <source>
        <dbReference type="SAM" id="MobiDB-lite"/>
    </source>
</evidence>
<evidence type="ECO:0000259" key="4">
    <source>
        <dbReference type="Pfam" id="PF01048"/>
    </source>
</evidence>
<feature type="domain" description="GPI inositol-deacylase winged helix" evidence="5">
    <location>
        <begin position="699"/>
        <end position="778"/>
    </location>
</feature>
<dbReference type="SUPFAM" id="SSF52540">
    <property type="entry name" value="P-loop containing nucleoside triphosphate hydrolases"/>
    <property type="match status" value="1"/>
</dbReference>
<dbReference type="SUPFAM" id="SSF53167">
    <property type="entry name" value="Purine and uridine phosphorylases"/>
    <property type="match status" value="1"/>
</dbReference>
<protein>
    <recommendedName>
        <fullName evidence="9">Nucleoside phosphorylase domain-containing protein</fullName>
    </recommendedName>
</protein>
<proteinExistence type="predicted"/>
<comment type="caution">
    <text evidence="7">The sequence shown here is derived from an EMBL/GenBank/DDBJ whole genome shotgun (WGS) entry which is preliminary data.</text>
</comment>
<feature type="repeat" description="ANK" evidence="2">
    <location>
        <begin position="1019"/>
        <end position="1051"/>
    </location>
</feature>
<organism evidence="7 8">
    <name type="scientific">Dendryphion nanum</name>
    <dbReference type="NCBI Taxonomy" id="256645"/>
    <lineage>
        <taxon>Eukaryota</taxon>
        <taxon>Fungi</taxon>
        <taxon>Dikarya</taxon>
        <taxon>Ascomycota</taxon>
        <taxon>Pezizomycotina</taxon>
        <taxon>Dothideomycetes</taxon>
        <taxon>Pleosporomycetidae</taxon>
        <taxon>Pleosporales</taxon>
        <taxon>Torulaceae</taxon>
        <taxon>Dendryphion</taxon>
    </lineage>
</organism>
<reference evidence="7" key="1">
    <citation type="journal article" date="2021" name="Nat. Commun.">
        <title>Genetic determinants of endophytism in the Arabidopsis root mycobiome.</title>
        <authorList>
            <person name="Mesny F."/>
            <person name="Miyauchi S."/>
            <person name="Thiergart T."/>
            <person name="Pickel B."/>
            <person name="Atanasova L."/>
            <person name="Karlsson M."/>
            <person name="Huettel B."/>
            <person name="Barry K.W."/>
            <person name="Haridas S."/>
            <person name="Chen C."/>
            <person name="Bauer D."/>
            <person name="Andreopoulos W."/>
            <person name="Pangilinan J."/>
            <person name="LaButti K."/>
            <person name="Riley R."/>
            <person name="Lipzen A."/>
            <person name="Clum A."/>
            <person name="Drula E."/>
            <person name="Henrissat B."/>
            <person name="Kohler A."/>
            <person name="Grigoriev I.V."/>
            <person name="Martin F.M."/>
            <person name="Hacquard S."/>
        </authorList>
    </citation>
    <scope>NUCLEOTIDE SEQUENCE</scope>
    <source>
        <strain evidence="7">MPI-CAGE-CH-0243</strain>
    </source>
</reference>